<accession>A0A2G8K8U4</accession>
<sequence length="381" mass="42954">LPDPLTDVECRLISHMASTLGVVTAVLKQVPNEPITFTNDPERKSRSGASIIAYTLRAILEGTVDEYHSIALFPMVKSVVRAMDTVTNFTDQSVTRFYVSGAAERGWVTWLTAAVDDRIVGIAPLVYGNLNFVKNLKHQQRSLGGYSWGISPYWEQNITHYIDEPTRESILSVLEPLAYNKFLTMPKYIVLSSNDEQYMPDCTKYFYQSMKEPVFLRIYPNTDNSLLGSWNRMVNDFTGFILSVEEKKTLPDVRWKLTETNDAVTVSIKTNLRPLSFTKWVADTPTDARRDFRLRIAKSVNMSESIPQSVLFQKTKTDDPGVEFETTLAKPSNGWVGIFIEIVFPAPNGTHFTVTTDMSVIPDVYPLEEDCSGDSCVGRLV</sequence>
<dbReference type="PANTHER" id="PTHR31497">
    <property type="entry name" value="AUTOCRINE PROLIFERATION REPRESSOR PROTEIN A"/>
    <property type="match status" value="1"/>
</dbReference>
<organism evidence="1 2">
    <name type="scientific">Stichopus japonicus</name>
    <name type="common">Sea cucumber</name>
    <dbReference type="NCBI Taxonomy" id="307972"/>
    <lineage>
        <taxon>Eukaryota</taxon>
        <taxon>Metazoa</taxon>
        <taxon>Echinodermata</taxon>
        <taxon>Eleutherozoa</taxon>
        <taxon>Echinozoa</taxon>
        <taxon>Holothuroidea</taxon>
        <taxon>Aspidochirotacea</taxon>
        <taxon>Aspidochirotida</taxon>
        <taxon>Stichopodidae</taxon>
        <taxon>Apostichopus</taxon>
    </lineage>
</organism>
<dbReference type="OrthoDB" id="2020799at2759"/>
<dbReference type="Gene3D" id="3.40.50.1820">
    <property type="entry name" value="alpha/beta hydrolase"/>
    <property type="match status" value="1"/>
</dbReference>
<dbReference type="Pfam" id="PF10142">
    <property type="entry name" value="PhoPQ_related"/>
    <property type="match status" value="1"/>
</dbReference>
<reference evidence="1 2" key="1">
    <citation type="journal article" date="2017" name="PLoS Biol.">
        <title>The sea cucumber genome provides insights into morphological evolution and visceral regeneration.</title>
        <authorList>
            <person name="Zhang X."/>
            <person name="Sun L."/>
            <person name="Yuan J."/>
            <person name="Sun Y."/>
            <person name="Gao Y."/>
            <person name="Zhang L."/>
            <person name="Li S."/>
            <person name="Dai H."/>
            <person name="Hamel J.F."/>
            <person name="Liu C."/>
            <person name="Yu Y."/>
            <person name="Liu S."/>
            <person name="Lin W."/>
            <person name="Guo K."/>
            <person name="Jin S."/>
            <person name="Xu P."/>
            <person name="Storey K.B."/>
            <person name="Huan P."/>
            <person name="Zhang T."/>
            <person name="Zhou Y."/>
            <person name="Zhang J."/>
            <person name="Lin C."/>
            <person name="Li X."/>
            <person name="Xing L."/>
            <person name="Huo D."/>
            <person name="Sun M."/>
            <person name="Wang L."/>
            <person name="Mercier A."/>
            <person name="Li F."/>
            <person name="Yang H."/>
            <person name="Xiang J."/>
        </authorList>
    </citation>
    <scope>NUCLEOTIDE SEQUENCE [LARGE SCALE GENOMIC DNA]</scope>
    <source>
        <strain evidence="1">Shaxun</strain>
        <tissue evidence="1">Muscle</tissue>
    </source>
</reference>
<feature type="non-terminal residue" evidence="1">
    <location>
        <position position="1"/>
    </location>
</feature>
<dbReference type="Proteomes" id="UP000230750">
    <property type="component" value="Unassembled WGS sequence"/>
</dbReference>
<protein>
    <submittedName>
        <fullName evidence="1">Putative autocrine proliferation repressor protein A-like</fullName>
    </submittedName>
</protein>
<comment type="caution">
    <text evidence="1">The sequence shown here is derived from an EMBL/GenBank/DDBJ whole genome shotgun (WGS) entry which is preliminary data.</text>
</comment>
<dbReference type="SUPFAM" id="SSF53474">
    <property type="entry name" value="alpha/beta-Hydrolases"/>
    <property type="match status" value="1"/>
</dbReference>
<dbReference type="InterPro" id="IPR009199">
    <property type="entry name" value="PhoPQ-act_pathogen-rel_PqaA"/>
</dbReference>
<evidence type="ECO:0000313" key="1">
    <source>
        <dbReference type="EMBL" id="PIK44412.1"/>
    </source>
</evidence>
<gene>
    <name evidence="1" type="ORF">BSL78_18736</name>
</gene>
<dbReference type="EMBL" id="MRZV01000778">
    <property type="protein sequence ID" value="PIK44412.1"/>
    <property type="molecule type" value="Genomic_DNA"/>
</dbReference>
<dbReference type="PANTHER" id="PTHR31497:SF0">
    <property type="entry name" value="AUTOCRINE PROLIFERATION REPRESSOR PROTEIN A"/>
    <property type="match status" value="1"/>
</dbReference>
<dbReference type="AlphaFoldDB" id="A0A2G8K8U4"/>
<name>A0A2G8K8U4_STIJA</name>
<evidence type="ECO:0000313" key="2">
    <source>
        <dbReference type="Proteomes" id="UP000230750"/>
    </source>
</evidence>
<proteinExistence type="predicted"/>
<dbReference type="InterPro" id="IPR029058">
    <property type="entry name" value="AB_hydrolase_fold"/>
</dbReference>
<keyword evidence="2" id="KW-1185">Reference proteome</keyword>